<feature type="transmembrane region" description="Helical" evidence="1">
    <location>
        <begin position="850"/>
        <end position="870"/>
    </location>
</feature>
<comment type="caution">
    <text evidence="2">The sequence shown here is derived from an EMBL/GenBank/DDBJ whole genome shotgun (WGS) entry which is preliminary data.</text>
</comment>
<dbReference type="PANTHER" id="PTHR32063:SF24">
    <property type="entry name" value="CATION EFFLUX SYSTEM (ACRB_ACRD_ACRF FAMILY)"/>
    <property type="match status" value="1"/>
</dbReference>
<feature type="transmembrane region" description="Helical" evidence="1">
    <location>
        <begin position="462"/>
        <end position="487"/>
    </location>
</feature>
<dbReference type="Gene3D" id="1.20.1640.10">
    <property type="entry name" value="Multidrug efflux transporter AcrB transmembrane domain"/>
    <property type="match status" value="2"/>
</dbReference>
<dbReference type="Pfam" id="PF00873">
    <property type="entry name" value="ACR_tran"/>
    <property type="match status" value="1"/>
</dbReference>
<keyword evidence="1" id="KW-0812">Transmembrane</keyword>
<dbReference type="Gene3D" id="3.30.70.1440">
    <property type="entry name" value="Multidrug efflux transporter AcrB pore domain"/>
    <property type="match status" value="1"/>
</dbReference>
<feature type="transmembrane region" description="Helical" evidence="1">
    <location>
        <begin position="949"/>
        <end position="971"/>
    </location>
</feature>
<feature type="transmembrane region" description="Helical" evidence="1">
    <location>
        <begin position="336"/>
        <end position="353"/>
    </location>
</feature>
<feature type="transmembrane region" description="Helical" evidence="1">
    <location>
        <begin position="903"/>
        <end position="928"/>
    </location>
</feature>
<dbReference type="PANTHER" id="PTHR32063">
    <property type="match status" value="1"/>
</dbReference>
<evidence type="ECO:0000256" key="1">
    <source>
        <dbReference type="SAM" id="Phobius"/>
    </source>
</evidence>
<feature type="transmembrane region" description="Helical" evidence="1">
    <location>
        <begin position="877"/>
        <end position="897"/>
    </location>
</feature>
<feature type="transmembrane region" description="Helical" evidence="1">
    <location>
        <begin position="358"/>
        <end position="380"/>
    </location>
</feature>
<evidence type="ECO:0000313" key="3">
    <source>
        <dbReference type="Proteomes" id="UP000626370"/>
    </source>
</evidence>
<dbReference type="Gene3D" id="3.30.70.1430">
    <property type="entry name" value="Multidrug efflux transporter AcrB pore domain"/>
    <property type="match status" value="2"/>
</dbReference>
<feature type="transmembrane region" description="Helical" evidence="1">
    <location>
        <begin position="428"/>
        <end position="450"/>
    </location>
</feature>
<name>A0ABQ3INK6_9GAMM</name>
<dbReference type="RefSeq" id="WP_189377926.1">
    <property type="nucleotide sequence ID" value="NZ_BNAH01000006.1"/>
</dbReference>
<dbReference type="Gene3D" id="3.30.2090.10">
    <property type="entry name" value="Multidrug efflux transporter AcrB TolC docking domain, DN and DC subdomains"/>
    <property type="match status" value="2"/>
</dbReference>
<proteinExistence type="predicted"/>
<feature type="transmembrane region" description="Helical" evidence="1">
    <location>
        <begin position="977"/>
        <end position="1003"/>
    </location>
</feature>
<keyword evidence="1" id="KW-0472">Membrane</keyword>
<organism evidence="2 3">
    <name type="scientific">Thalassotalea profundi</name>
    <dbReference type="NCBI Taxonomy" id="2036687"/>
    <lineage>
        <taxon>Bacteria</taxon>
        <taxon>Pseudomonadati</taxon>
        <taxon>Pseudomonadota</taxon>
        <taxon>Gammaproteobacteria</taxon>
        <taxon>Alteromonadales</taxon>
        <taxon>Colwelliaceae</taxon>
        <taxon>Thalassotalea</taxon>
    </lineage>
</organism>
<dbReference type="Proteomes" id="UP000626370">
    <property type="component" value="Unassembled WGS sequence"/>
</dbReference>
<feature type="transmembrane region" description="Helical" evidence="1">
    <location>
        <begin position="386"/>
        <end position="407"/>
    </location>
</feature>
<evidence type="ECO:0000313" key="2">
    <source>
        <dbReference type="EMBL" id="GHE88887.1"/>
    </source>
</evidence>
<dbReference type="SUPFAM" id="SSF82693">
    <property type="entry name" value="Multidrug efflux transporter AcrB pore domain, PN1, PN2, PC1 and PC2 subdomains"/>
    <property type="match status" value="2"/>
</dbReference>
<dbReference type="InterPro" id="IPR001036">
    <property type="entry name" value="Acrflvin-R"/>
</dbReference>
<feature type="transmembrane region" description="Helical" evidence="1">
    <location>
        <begin position="508"/>
        <end position="538"/>
    </location>
</feature>
<gene>
    <name evidence="2" type="primary">acrB5</name>
    <name evidence="2" type="ORF">GCM10011501_17900</name>
</gene>
<dbReference type="EMBL" id="BNAH01000006">
    <property type="protein sequence ID" value="GHE88887.1"/>
    <property type="molecule type" value="Genomic_DNA"/>
</dbReference>
<accession>A0ABQ3INK6</accession>
<feature type="transmembrane region" description="Helical" evidence="1">
    <location>
        <begin position="12"/>
        <end position="32"/>
    </location>
</feature>
<dbReference type="InterPro" id="IPR027463">
    <property type="entry name" value="AcrB_DN_DC_subdom"/>
</dbReference>
<dbReference type="SUPFAM" id="SSF82714">
    <property type="entry name" value="Multidrug efflux transporter AcrB TolC docking domain, DN and DC subdomains"/>
    <property type="match status" value="2"/>
</dbReference>
<keyword evidence="3" id="KW-1185">Reference proteome</keyword>
<sequence length="1020" mass="112734">MKLPRIAINNAQFTFIIAILLVLVGIVSYFHMPRSEDPQFDLPITLIEVVYPGASPSDIESLVVNPIEQEVSTIENILKVESQIKNGGTRITIEFIYGVDPEEAFNKVKQAVSSIQSSLPDGIQQLSVFKATPISVAIMQIALWSEPHDYKSMEFHSKQLEKRLEALSGVKEAEIWGYPQQIVAVDVNLDLLKHYKLSITDISNTLKGRALNVTPGFVDAGNRRFNVTSSGSFEHVNEISETVIRSDQQAILRLKDVAHVHLTDREPTYLAYYQHKPVIFITVQQSKGTNIFELTKSIEAEISRFQQSLPSEIKLETLFKQADSVEVRVDGFFDNLWQGLIIVGLMSLLFLGFREAAVVVAAIPLSFLIAIGWLDFAGFGLQQMSIVGLIIALGLLVDNAIVVTESIHREKAKDESLVLASAKGTSKVGWAITSGTVTTMFAFLPMLLMASNTGDFLRSMPVTVVLVLLASLLIALTVTPLLASKLFKKKDGKIKALQHYLNIFAEGIYARFLAVIIRFKILLIIIFIIGLVGMVSLFPQVGVSLFPKAEKPMLLIDVEAPVNSSLNYTEQVMQEIAQDLSTKALVKNIALNIGNANPRIYYNEMPKRGVPQYGQILVLLTEYESNKVNELVNQLRAQYKNWSKADVSIKEFTQGPVTDQPVTFRLMSESLADLHKVAADLTEKMKSTAGIININNPIGMPNTEVNVAIDYEKAGLYSIDINKLDNTIKTTLSGENVGFYNDLNGESYPVVLRRNQFDIESLNDIYIENNHGKSIPLSQVTEIKLQQGQTDFFHYQKLRMAKVSADVEQGYSINELTLNLVEYLSEYKLPQGMYFMLGGEEESRQASFSGLFQILMITAVGIFAVLVLQFKSILQPLIIFTSIPFAMAGSVIGLYLTGLSFSIMAFIGLISLFGIVVNNAIILIDTANTNLKQTQEKQQAIVNAASTRFTPILLTTLTTIGGLLPLTLYGGAMWQSLGVVIISGLCVSAIASFLLVPVLTLVFTKNKKVINTTGTKLDVK</sequence>
<dbReference type="SUPFAM" id="SSF82866">
    <property type="entry name" value="Multidrug efflux transporter AcrB transmembrane domain"/>
    <property type="match status" value="2"/>
</dbReference>
<reference evidence="3" key="1">
    <citation type="journal article" date="2019" name="Int. J. Syst. Evol. Microbiol.">
        <title>The Global Catalogue of Microorganisms (GCM) 10K type strain sequencing project: providing services to taxonomists for standard genome sequencing and annotation.</title>
        <authorList>
            <consortium name="The Broad Institute Genomics Platform"/>
            <consortium name="The Broad Institute Genome Sequencing Center for Infectious Disease"/>
            <person name="Wu L."/>
            <person name="Ma J."/>
        </authorList>
    </citation>
    <scope>NUCLEOTIDE SEQUENCE [LARGE SCALE GENOMIC DNA]</scope>
    <source>
        <strain evidence="3">CGMCC 1.15922</strain>
    </source>
</reference>
<dbReference type="PRINTS" id="PR00702">
    <property type="entry name" value="ACRIFLAVINRP"/>
</dbReference>
<keyword evidence="1" id="KW-1133">Transmembrane helix</keyword>
<dbReference type="Gene3D" id="3.30.70.1320">
    <property type="entry name" value="Multidrug efflux transporter AcrB pore domain like"/>
    <property type="match status" value="1"/>
</dbReference>
<protein>
    <submittedName>
        <fullName evidence="2">Multidrug transporter AcrB</fullName>
    </submittedName>
</protein>